<dbReference type="Gene3D" id="1.10.357.10">
    <property type="entry name" value="Tetracycline Repressor, domain 2"/>
    <property type="match status" value="1"/>
</dbReference>
<dbReference type="PRINTS" id="PR00455">
    <property type="entry name" value="HTHTETR"/>
</dbReference>
<feature type="DNA-binding region" description="H-T-H motif" evidence="4">
    <location>
        <begin position="25"/>
        <end position="44"/>
    </location>
</feature>
<dbReference type="PROSITE" id="PS50977">
    <property type="entry name" value="HTH_TETR_2"/>
    <property type="match status" value="1"/>
</dbReference>
<dbReference type="GO" id="GO:0003700">
    <property type="term" value="F:DNA-binding transcription factor activity"/>
    <property type="evidence" value="ECO:0007669"/>
    <property type="project" value="TreeGrafter"/>
</dbReference>
<proteinExistence type="predicted"/>
<dbReference type="InterPro" id="IPR001647">
    <property type="entry name" value="HTH_TetR"/>
</dbReference>
<name>A0A3D9SMS2_9ACTN</name>
<keyword evidence="2 4" id="KW-0238">DNA-binding</keyword>
<evidence type="ECO:0000256" key="4">
    <source>
        <dbReference type="PROSITE-ProRule" id="PRU00335"/>
    </source>
</evidence>
<keyword evidence="7" id="KW-1185">Reference proteome</keyword>
<evidence type="ECO:0000259" key="5">
    <source>
        <dbReference type="PROSITE" id="PS50977"/>
    </source>
</evidence>
<comment type="caution">
    <text evidence="6">The sequence shown here is derived from an EMBL/GenBank/DDBJ whole genome shotgun (WGS) entry which is preliminary data.</text>
</comment>
<dbReference type="Pfam" id="PF00440">
    <property type="entry name" value="TetR_N"/>
    <property type="match status" value="1"/>
</dbReference>
<dbReference type="InterPro" id="IPR009057">
    <property type="entry name" value="Homeodomain-like_sf"/>
</dbReference>
<evidence type="ECO:0000256" key="2">
    <source>
        <dbReference type="ARBA" id="ARBA00023125"/>
    </source>
</evidence>
<dbReference type="RefSeq" id="WP_211328606.1">
    <property type="nucleotide sequence ID" value="NZ_QTTT01000001.1"/>
</dbReference>
<dbReference type="InterPro" id="IPR036271">
    <property type="entry name" value="Tet_transcr_reg_TetR-rel_C_sf"/>
</dbReference>
<dbReference type="EMBL" id="QTTT01000001">
    <property type="protein sequence ID" value="REE97148.1"/>
    <property type="molecule type" value="Genomic_DNA"/>
</dbReference>
<keyword evidence="3" id="KW-0804">Transcription</keyword>
<dbReference type="Gene3D" id="1.10.10.60">
    <property type="entry name" value="Homeodomain-like"/>
    <property type="match status" value="1"/>
</dbReference>
<dbReference type="PANTHER" id="PTHR30055:SF238">
    <property type="entry name" value="MYCOFACTOCIN BIOSYNTHESIS TRANSCRIPTIONAL REGULATOR MFTR-RELATED"/>
    <property type="match status" value="1"/>
</dbReference>
<sequence length="205" mass="22122">MVSTRERILDAAAEVMHARGLAHTTTKEIAKAAGCSEAALYKHFRDKSEIFVRVLRERLPHFSPVPYAAGTGTVRGNLREIARTALEFYRASFPIAVSIFSEPLLLEAHRASLRRHGSGPEGPILSVADYLRAERDLGRIAAGTDPDATAALLVGACFQHAFLEHFHGNAGGADLDTLADSLTTALLTQPLPTAEENDPTPSRGR</sequence>
<dbReference type="GO" id="GO:0000976">
    <property type="term" value="F:transcription cis-regulatory region binding"/>
    <property type="evidence" value="ECO:0007669"/>
    <property type="project" value="TreeGrafter"/>
</dbReference>
<dbReference type="SUPFAM" id="SSF46689">
    <property type="entry name" value="Homeodomain-like"/>
    <property type="match status" value="1"/>
</dbReference>
<feature type="domain" description="HTH tetR-type" evidence="5">
    <location>
        <begin position="2"/>
        <end position="62"/>
    </location>
</feature>
<evidence type="ECO:0000256" key="3">
    <source>
        <dbReference type="ARBA" id="ARBA00023163"/>
    </source>
</evidence>
<protein>
    <submittedName>
        <fullName evidence="6">TetR family transcriptional regulator</fullName>
    </submittedName>
</protein>
<gene>
    <name evidence="6" type="ORF">DFJ69_2605</name>
</gene>
<dbReference type="SUPFAM" id="SSF48498">
    <property type="entry name" value="Tetracyclin repressor-like, C-terminal domain"/>
    <property type="match status" value="1"/>
</dbReference>
<keyword evidence="1" id="KW-0805">Transcription regulation</keyword>
<dbReference type="AlphaFoldDB" id="A0A3D9SMS2"/>
<evidence type="ECO:0000313" key="6">
    <source>
        <dbReference type="EMBL" id="REE97148.1"/>
    </source>
</evidence>
<evidence type="ECO:0000256" key="1">
    <source>
        <dbReference type="ARBA" id="ARBA00023015"/>
    </source>
</evidence>
<dbReference type="InterPro" id="IPR050109">
    <property type="entry name" value="HTH-type_TetR-like_transc_reg"/>
</dbReference>
<dbReference type="Proteomes" id="UP000256661">
    <property type="component" value="Unassembled WGS sequence"/>
</dbReference>
<dbReference type="PANTHER" id="PTHR30055">
    <property type="entry name" value="HTH-TYPE TRANSCRIPTIONAL REGULATOR RUTR"/>
    <property type="match status" value="1"/>
</dbReference>
<organism evidence="6 7">
    <name type="scientific">Thermomonospora umbrina</name>
    <dbReference type="NCBI Taxonomy" id="111806"/>
    <lineage>
        <taxon>Bacteria</taxon>
        <taxon>Bacillati</taxon>
        <taxon>Actinomycetota</taxon>
        <taxon>Actinomycetes</taxon>
        <taxon>Streptosporangiales</taxon>
        <taxon>Thermomonosporaceae</taxon>
        <taxon>Thermomonospora</taxon>
    </lineage>
</organism>
<evidence type="ECO:0000313" key="7">
    <source>
        <dbReference type="Proteomes" id="UP000256661"/>
    </source>
</evidence>
<accession>A0A3D9SMS2</accession>
<reference evidence="6 7" key="1">
    <citation type="submission" date="2018-08" db="EMBL/GenBank/DDBJ databases">
        <title>Sequencing the genomes of 1000 actinobacteria strains.</title>
        <authorList>
            <person name="Klenk H.-P."/>
        </authorList>
    </citation>
    <scope>NUCLEOTIDE SEQUENCE [LARGE SCALE GENOMIC DNA]</scope>
    <source>
        <strain evidence="6 7">DSM 43927</strain>
    </source>
</reference>